<keyword evidence="1" id="KW-0812">Transmembrane</keyword>
<keyword evidence="3" id="KW-1185">Reference proteome</keyword>
<sequence length="129" mass="14072">MFALAFAPSPYLLSGDSTLAQLYLGFNGRLTRRSFWLHGVLGLTVFSLVAMALFEIAGMAPERAEATANLLIVWPLLAISAKRWHDRNLSGWLALLLLLPVVGQLIALVVNGFLRGTPGENRFGPAPQR</sequence>
<dbReference type="PANTHER" id="PTHR34980">
    <property type="entry name" value="INNER MEMBRANE PROTEIN-RELATED-RELATED"/>
    <property type="match status" value="1"/>
</dbReference>
<dbReference type="Proteomes" id="UP001371218">
    <property type="component" value="Unassembled WGS sequence"/>
</dbReference>
<name>A0ABU9BNI8_9BURK</name>
<reference evidence="2 3" key="1">
    <citation type="submission" date="2024-04" db="EMBL/GenBank/DDBJ databases">
        <title>Novel species of the genus Ideonella isolated from streams.</title>
        <authorList>
            <person name="Lu H."/>
        </authorList>
    </citation>
    <scope>NUCLEOTIDE SEQUENCE [LARGE SCALE GENOMIC DNA]</scope>
    <source>
        <strain evidence="2 3">DXS29W</strain>
    </source>
</reference>
<dbReference type="Pfam" id="PF05656">
    <property type="entry name" value="DUF805"/>
    <property type="match status" value="1"/>
</dbReference>
<evidence type="ECO:0000313" key="3">
    <source>
        <dbReference type="Proteomes" id="UP001371218"/>
    </source>
</evidence>
<organism evidence="2 3">
    <name type="scientific">Ideonella lacteola</name>
    <dbReference type="NCBI Taxonomy" id="2984193"/>
    <lineage>
        <taxon>Bacteria</taxon>
        <taxon>Pseudomonadati</taxon>
        <taxon>Pseudomonadota</taxon>
        <taxon>Betaproteobacteria</taxon>
        <taxon>Burkholderiales</taxon>
        <taxon>Sphaerotilaceae</taxon>
        <taxon>Ideonella</taxon>
    </lineage>
</organism>
<dbReference type="InterPro" id="IPR008523">
    <property type="entry name" value="DUF805"/>
</dbReference>
<comment type="caution">
    <text evidence="2">The sequence shown here is derived from an EMBL/GenBank/DDBJ whole genome shotgun (WGS) entry which is preliminary data.</text>
</comment>
<proteinExistence type="predicted"/>
<protein>
    <submittedName>
        <fullName evidence="2">DUF805 domain-containing protein</fullName>
    </submittedName>
</protein>
<feature type="transmembrane region" description="Helical" evidence="1">
    <location>
        <begin position="36"/>
        <end position="54"/>
    </location>
</feature>
<gene>
    <name evidence="2" type="ORF">AACH06_05135</name>
</gene>
<dbReference type="EMBL" id="JBBUTG010000002">
    <property type="protein sequence ID" value="MEK8030200.1"/>
    <property type="molecule type" value="Genomic_DNA"/>
</dbReference>
<keyword evidence="1" id="KW-1133">Transmembrane helix</keyword>
<evidence type="ECO:0000256" key="1">
    <source>
        <dbReference type="SAM" id="Phobius"/>
    </source>
</evidence>
<accession>A0ABU9BNI8</accession>
<feature type="transmembrane region" description="Helical" evidence="1">
    <location>
        <begin position="91"/>
        <end position="114"/>
    </location>
</feature>
<keyword evidence="1" id="KW-0472">Membrane</keyword>
<evidence type="ECO:0000313" key="2">
    <source>
        <dbReference type="EMBL" id="MEK8030200.1"/>
    </source>
</evidence>
<dbReference type="RefSeq" id="WP_341424549.1">
    <property type="nucleotide sequence ID" value="NZ_JBBUTG010000002.1"/>
</dbReference>
<dbReference type="PANTHER" id="PTHR34980:SF1">
    <property type="entry name" value="INNER MEMBRANE PROTEIN"/>
    <property type="match status" value="1"/>
</dbReference>